<feature type="compositionally biased region" description="Basic and acidic residues" evidence="1">
    <location>
        <begin position="278"/>
        <end position="299"/>
    </location>
</feature>
<proteinExistence type="predicted"/>
<keyword evidence="2" id="KW-0812">Transmembrane</keyword>
<evidence type="ECO:0000256" key="1">
    <source>
        <dbReference type="SAM" id="MobiDB-lite"/>
    </source>
</evidence>
<evidence type="ECO:0000313" key="3">
    <source>
        <dbReference type="EMBL" id="KAJ3566357.1"/>
    </source>
</evidence>
<dbReference type="EMBL" id="JANIEX010000494">
    <property type="protein sequence ID" value="KAJ3566357.1"/>
    <property type="molecule type" value="Genomic_DNA"/>
</dbReference>
<feature type="region of interest" description="Disordered" evidence="1">
    <location>
        <begin position="268"/>
        <end position="317"/>
    </location>
</feature>
<organism evidence="3 4">
    <name type="scientific">Leucocoprinus birnbaumii</name>
    <dbReference type="NCBI Taxonomy" id="56174"/>
    <lineage>
        <taxon>Eukaryota</taxon>
        <taxon>Fungi</taxon>
        <taxon>Dikarya</taxon>
        <taxon>Basidiomycota</taxon>
        <taxon>Agaricomycotina</taxon>
        <taxon>Agaricomycetes</taxon>
        <taxon>Agaricomycetidae</taxon>
        <taxon>Agaricales</taxon>
        <taxon>Agaricineae</taxon>
        <taxon>Agaricaceae</taxon>
        <taxon>Leucocoprinus</taxon>
    </lineage>
</organism>
<evidence type="ECO:0000313" key="4">
    <source>
        <dbReference type="Proteomes" id="UP001213000"/>
    </source>
</evidence>
<feature type="compositionally biased region" description="Acidic residues" evidence="1">
    <location>
        <begin position="308"/>
        <end position="317"/>
    </location>
</feature>
<keyword evidence="2" id="KW-0472">Membrane</keyword>
<reference evidence="3" key="1">
    <citation type="submission" date="2022-07" db="EMBL/GenBank/DDBJ databases">
        <title>Genome Sequence of Leucocoprinus birnbaumii.</title>
        <authorList>
            <person name="Buettner E."/>
        </authorList>
    </citation>
    <scope>NUCLEOTIDE SEQUENCE</scope>
    <source>
        <strain evidence="3">VT141</strain>
    </source>
</reference>
<gene>
    <name evidence="3" type="ORF">NP233_g7056</name>
</gene>
<comment type="caution">
    <text evidence="3">The sequence shown here is derived from an EMBL/GenBank/DDBJ whole genome shotgun (WGS) entry which is preliminary data.</text>
</comment>
<keyword evidence="4" id="KW-1185">Reference proteome</keyword>
<sequence length="317" mass="34581">MTLPTRLLVSPIRSIVRSHPVFQHPNELQRRDLVTLNLSGRTSRGKYLVLIILSGFLGGATGTVAGAYALYHWSGLKGIVDQWSKLNSANSATQAAGTNIQISTALRQLAKVAVASIPFAGTIVDLVFNEIDKAVKNTRSEEVHAMLVSALKDVQKIVNKAGGDAQKVGWDVIVILRERLGKIQSSASAAGKDTVGPLFERIPGFHEHASRHLARIRDSVLPVLANEVEKVLLISFPFCCLLLKSLCEQGKNTISRLARKWNLTSKSNLSEQQENGGSDDHIQNQAKGEDVSIEKHANEEPSVQVQDVLEEENEKSS</sequence>
<name>A0AAD5YQC9_9AGAR</name>
<dbReference type="Proteomes" id="UP001213000">
    <property type="component" value="Unassembled WGS sequence"/>
</dbReference>
<protein>
    <submittedName>
        <fullName evidence="3">Uncharacterized protein</fullName>
    </submittedName>
</protein>
<evidence type="ECO:0000256" key="2">
    <source>
        <dbReference type="SAM" id="Phobius"/>
    </source>
</evidence>
<keyword evidence="2" id="KW-1133">Transmembrane helix</keyword>
<accession>A0AAD5YQC9</accession>
<dbReference type="AlphaFoldDB" id="A0AAD5YQC9"/>
<feature type="transmembrane region" description="Helical" evidence="2">
    <location>
        <begin position="47"/>
        <end position="71"/>
    </location>
</feature>